<dbReference type="AlphaFoldDB" id="A0A0N4WUC5"/>
<evidence type="ECO:0000313" key="2">
    <source>
        <dbReference type="Proteomes" id="UP000268014"/>
    </source>
</evidence>
<evidence type="ECO:0000313" key="3">
    <source>
        <dbReference type="WBParaSite" id="HPLM_0001524401-mRNA-1"/>
    </source>
</evidence>
<dbReference type="EMBL" id="UZAF01018897">
    <property type="protein sequence ID" value="VDO55873.1"/>
    <property type="molecule type" value="Genomic_DNA"/>
</dbReference>
<dbReference type="Proteomes" id="UP000268014">
    <property type="component" value="Unassembled WGS sequence"/>
</dbReference>
<protein>
    <submittedName>
        <fullName evidence="3">Alpha,alpha-trehalase</fullName>
    </submittedName>
</protein>
<gene>
    <name evidence="1" type="ORF">HPLM_LOCUS15236</name>
</gene>
<reference evidence="1 2" key="2">
    <citation type="submission" date="2018-11" db="EMBL/GenBank/DDBJ databases">
        <authorList>
            <consortium name="Pathogen Informatics"/>
        </authorList>
    </citation>
    <scope>NUCLEOTIDE SEQUENCE [LARGE SCALE GENOMIC DNA]</scope>
    <source>
        <strain evidence="1 2">MHpl1</strain>
    </source>
</reference>
<name>A0A0N4WUC5_HAEPC</name>
<sequence length="120" mass="13170">MYTNDLVWSDEWAKKALDWAKSPEYSENVDPDLVVAGRGLIVNASDKPVWQKILDVLEGQFDEAEAEKEFALRLPKSAAFSGPTAVPDINKCAPLLMVCDLCVAAKTRPLLGVVSHTLNL</sequence>
<organism evidence="3">
    <name type="scientific">Haemonchus placei</name>
    <name type="common">Barber's pole worm</name>
    <dbReference type="NCBI Taxonomy" id="6290"/>
    <lineage>
        <taxon>Eukaryota</taxon>
        <taxon>Metazoa</taxon>
        <taxon>Ecdysozoa</taxon>
        <taxon>Nematoda</taxon>
        <taxon>Chromadorea</taxon>
        <taxon>Rhabditida</taxon>
        <taxon>Rhabditina</taxon>
        <taxon>Rhabditomorpha</taxon>
        <taxon>Strongyloidea</taxon>
        <taxon>Trichostrongylidae</taxon>
        <taxon>Haemonchus</taxon>
    </lineage>
</organism>
<keyword evidence="2" id="KW-1185">Reference proteome</keyword>
<proteinExistence type="predicted"/>
<dbReference type="WBParaSite" id="HPLM_0001524401-mRNA-1">
    <property type="protein sequence ID" value="HPLM_0001524401-mRNA-1"/>
    <property type="gene ID" value="HPLM_0001524401"/>
</dbReference>
<evidence type="ECO:0000313" key="1">
    <source>
        <dbReference type="EMBL" id="VDO55873.1"/>
    </source>
</evidence>
<reference evidence="3" key="1">
    <citation type="submission" date="2017-02" db="UniProtKB">
        <authorList>
            <consortium name="WormBaseParasite"/>
        </authorList>
    </citation>
    <scope>IDENTIFICATION</scope>
</reference>
<accession>A0A0N4WUC5</accession>